<sequence length="95" mass="11229">MEIKNENDIDEYFLTFQSLRILGRRLYEFTACNTKEDVEIIAYGINWLTGGKNIKIIEDLGEEYMEICDPLYGSHKLTRIENFNKHMYVLPILGY</sequence>
<reference evidence="1" key="1">
    <citation type="journal article" date="2017" name="Science">
        <title>Giant viruses with an expanded complement of translation system components.</title>
        <authorList>
            <person name="Schulz F."/>
            <person name="Yutin N."/>
            <person name="Ivanova N.N."/>
            <person name="Ortega D.R."/>
            <person name="Lee T.K."/>
            <person name="Vierheilig J."/>
            <person name="Daims H."/>
            <person name="Horn M."/>
            <person name="Wagner M."/>
            <person name="Jensen G.J."/>
            <person name="Kyrpides N.C."/>
            <person name="Koonin E.V."/>
            <person name="Woyke T."/>
        </authorList>
    </citation>
    <scope>NUCLEOTIDE SEQUENCE</scope>
    <source>
        <strain evidence="1">HKV1</strain>
    </source>
</reference>
<gene>
    <name evidence="1" type="ORF">Hokovirus_1_81</name>
</gene>
<evidence type="ECO:0000313" key="1">
    <source>
        <dbReference type="EMBL" id="ARF10202.1"/>
    </source>
</evidence>
<name>A0A1V0SER3_9VIRU</name>
<protein>
    <submittedName>
        <fullName evidence="1">Uncharacterized protein</fullName>
    </submittedName>
</protein>
<dbReference type="EMBL" id="KY684103">
    <property type="protein sequence ID" value="ARF10202.1"/>
    <property type="molecule type" value="Genomic_DNA"/>
</dbReference>
<organism evidence="1">
    <name type="scientific">Hokovirus HKV1</name>
    <dbReference type="NCBI Taxonomy" id="1977638"/>
    <lineage>
        <taxon>Viruses</taxon>
        <taxon>Varidnaviria</taxon>
        <taxon>Bamfordvirae</taxon>
        <taxon>Nucleocytoviricota</taxon>
        <taxon>Megaviricetes</taxon>
        <taxon>Imitervirales</taxon>
        <taxon>Mimiviridae</taxon>
        <taxon>Klosneuvirinae</taxon>
        <taxon>Hokovirus</taxon>
    </lineage>
</organism>
<accession>A0A1V0SER3</accession>
<proteinExistence type="predicted"/>